<dbReference type="Gene3D" id="2.30.30.490">
    <property type="match status" value="1"/>
</dbReference>
<dbReference type="OrthoDB" id="5376140at2759"/>
<reference evidence="10 11" key="1">
    <citation type="submission" date="2020-10" db="EMBL/GenBank/DDBJ databases">
        <title>The Coptis chinensis genome and diversification of protoberbering-type alkaloids.</title>
        <authorList>
            <person name="Wang B."/>
            <person name="Shu S."/>
            <person name="Song C."/>
            <person name="Liu Y."/>
        </authorList>
    </citation>
    <scope>NUCLEOTIDE SEQUENCE [LARGE SCALE GENOMIC DNA]</scope>
    <source>
        <strain evidence="10">HL-2020</strain>
        <tissue evidence="10">Leaf</tissue>
    </source>
</reference>
<comment type="similarity">
    <text evidence="8">Belongs to the class I-like SAM-binding methyltransferase superfamily. C5-methyltransferase family.</text>
</comment>
<dbReference type="PANTHER" id="PTHR10629:SF50">
    <property type="entry name" value="DNA (CYTOSINE-5)-METHYLTRANSFERASE CMT3"/>
    <property type="match status" value="1"/>
</dbReference>
<dbReference type="PROSITE" id="PS51038">
    <property type="entry name" value="BAH"/>
    <property type="match status" value="1"/>
</dbReference>
<feature type="active site" evidence="8">
    <location>
        <position position="343"/>
    </location>
</feature>
<keyword evidence="6" id="KW-0238">DNA-binding</keyword>
<proteinExistence type="inferred from homology"/>
<dbReference type="PRINTS" id="PR00105">
    <property type="entry name" value="C5METTRFRASE"/>
</dbReference>
<sequence length="483" mass="54312">SPMKKMRDTVDPDCKFVGDPIPDVEARQWWPHRYDEKLNFFPIAEDDDLFAVAHYQQAQIAINDFVNLGDDADEERDHFIGRIVEFFCTTDGRAVATVQWFFKAEDTVIEEANARLVDSKRVFISDVKDDNPLDSIVSKINIVKVSPNVDLVAKKVAIPPCNFYYDMSYSLEYNTFSNIPTATVGTSDDGSSCEKSATRYKSKKDFLGSQLEKSEITLLDLYSGCGAMSTGLCFGASFSGVNLVTVRHEKAENFLSLLKKWEKLCARFSLIGSVCSQTPDSLLLVNDENDVDVDVDDSRPEDPSGEFEVERLTHICFGHPNKRKEVGLHFKGDVDVICGGPPCQGISSNNRVRNTAEPLNDEKNRQLVVFMDIVQFLKPRYVLMENVVDLLKFSNGFLGKYAVSRLVSMDYQARLGIMAAGAYGLPQFRARAFLWGARPSERNVVAYDESDPKKLKEALVLHNAISDLPSVTNDEHRDERPYE</sequence>
<dbReference type="Proteomes" id="UP000631114">
    <property type="component" value="Unassembled WGS sequence"/>
</dbReference>
<accession>A0A835GYV9</accession>
<comment type="subcellular location">
    <subcellularLocation>
        <location evidence="1">Nucleus</location>
    </subcellularLocation>
</comment>
<evidence type="ECO:0000259" key="9">
    <source>
        <dbReference type="PROSITE" id="PS51038"/>
    </source>
</evidence>
<dbReference type="InterPro" id="IPR043151">
    <property type="entry name" value="BAH_sf"/>
</dbReference>
<evidence type="ECO:0000313" key="11">
    <source>
        <dbReference type="Proteomes" id="UP000631114"/>
    </source>
</evidence>
<protein>
    <recommendedName>
        <fullName evidence="2">DNA (cytosine-5-)-methyltransferase</fullName>
        <ecNumber evidence="2">2.1.1.37</ecNumber>
    </recommendedName>
</protein>
<dbReference type="PROSITE" id="PS51679">
    <property type="entry name" value="SAM_MT_C5"/>
    <property type="match status" value="1"/>
</dbReference>
<feature type="non-terminal residue" evidence="10">
    <location>
        <position position="483"/>
    </location>
</feature>
<dbReference type="GO" id="GO:0005634">
    <property type="term" value="C:nucleus"/>
    <property type="evidence" value="ECO:0007669"/>
    <property type="project" value="UniProtKB-SubCell"/>
</dbReference>
<evidence type="ECO:0000256" key="8">
    <source>
        <dbReference type="PROSITE-ProRule" id="PRU01016"/>
    </source>
</evidence>
<keyword evidence="11" id="KW-1185">Reference proteome</keyword>
<dbReference type="Pfam" id="PF01426">
    <property type="entry name" value="BAH"/>
    <property type="match status" value="1"/>
</dbReference>
<keyword evidence="7" id="KW-0539">Nucleus</keyword>
<dbReference type="InterPro" id="IPR001025">
    <property type="entry name" value="BAH_dom"/>
</dbReference>
<dbReference type="SUPFAM" id="SSF53335">
    <property type="entry name" value="S-adenosyl-L-methionine-dependent methyltransferases"/>
    <property type="match status" value="1"/>
</dbReference>
<dbReference type="GO" id="GO:0003677">
    <property type="term" value="F:DNA binding"/>
    <property type="evidence" value="ECO:0007669"/>
    <property type="project" value="UniProtKB-KW"/>
</dbReference>
<keyword evidence="3 8" id="KW-0489">Methyltransferase</keyword>
<gene>
    <name evidence="10" type="ORF">IFM89_010212</name>
</gene>
<dbReference type="InterPro" id="IPR018117">
    <property type="entry name" value="C5_DNA_meth_AS"/>
</dbReference>
<evidence type="ECO:0000256" key="7">
    <source>
        <dbReference type="ARBA" id="ARBA00023242"/>
    </source>
</evidence>
<dbReference type="Pfam" id="PF00145">
    <property type="entry name" value="DNA_methylase"/>
    <property type="match status" value="1"/>
</dbReference>
<dbReference type="Gene3D" id="3.40.50.150">
    <property type="entry name" value="Vaccinia Virus protein VP39"/>
    <property type="match status" value="3"/>
</dbReference>
<dbReference type="GO" id="GO:0003682">
    <property type="term" value="F:chromatin binding"/>
    <property type="evidence" value="ECO:0007669"/>
    <property type="project" value="InterPro"/>
</dbReference>
<dbReference type="PROSITE" id="PS00094">
    <property type="entry name" value="C5_MTASE_1"/>
    <property type="match status" value="1"/>
</dbReference>
<dbReference type="PANTHER" id="PTHR10629">
    <property type="entry name" value="CYTOSINE-SPECIFIC METHYLTRANSFERASE"/>
    <property type="match status" value="1"/>
</dbReference>
<dbReference type="SMART" id="SM00439">
    <property type="entry name" value="BAH"/>
    <property type="match status" value="1"/>
</dbReference>
<evidence type="ECO:0000313" key="10">
    <source>
        <dbReference type="EMBL" id="KAF9588453.1"/>
    </source>
</evidence>
<feature type="domain" description="BAH" evidence="9">
    <location>
        <begin position="58"/>
        <end position="180"/>
    </location>
</feature>
<organism evidence="10 11">
    <name type="scientific">Coptis chinensis</name>
    <dbReference type="NCBI Taxonomy" id="261450"/>
    <lineage>
        <taxon>Eukaryota</taxon>
        <taxon>Viridiplantae</taxon>
        <taxon>Streptophyta</taxon>
        <taxon>Embryophyta</taxon>
        <taxon>Tracheophyta</taxon>
        <taxon>Spermatophyta</taxon>
        <taxon>Magnoliopsida</taxon>
        <taxon>Ranunculales</taxon>
        <taxon>Ranunculaceae</taxon>
        <taxon>Coptidoideae</taxon>
        <taxon>Coptis</taxon>
    </lineage>
</organism>
<dbReference type="EMBL" id="JADFTS010000009">
    <property type="protein sequence ID" value="KAF9588453.1"/>
    <property type="molecule type" value="Genomic_DNA"/>
</dbReference>
<keyword evidence="5 8" id="KW-0949">S-adenosyl-L-methionine</keyword>
<evidence type="ECO:0000256" key="4">
    <source>
        <dbReference type="ARBA" id="ARBA00022679"/>
    </source>
</evidence>
<dbReference type="GO" id="GO:0044027">
    <property type="term" value="P:negative regulation of gene expression via chromosomal CpG island methylation"/>
    <property type="evidence" value="ECO:0007669"/>
    <property type="project" value="TreeGrafter"/>
</dbReference>
<dbReference type="InterPro" id="IPR029063">
    <property type="entry name" value="SAM-dependent_MTases_sf"/>
</dbReference>
<dbReference type="AlphaFoldDB" id="A0A835GYV9"/>
<evidence type="ECO:0000256" key="2">
    <source>
        <dbReference type="ARBA" id="ARBA00011975"/>
    </source>
</evidence>
<evidence type="ECO:0000256" key="6">
    <source>
        <dbReference type="ARBA" id="ARBA00023125"/>
    </source>
</evidence>
<name>A0A835GYV9_9MAGN</name>
<evidence type="ECO:0000256" key="5">
    <source>
        <dbReference type="ARBA" id="ARBA00022691"/>
    </source>
</evidence>
<comment type="caution">
    <text evidence="10">The sequence shown here is derived from an EMBL/GenBank/DDBJ whole genome shotgun (WGS) entry which is preliminary data.</text>
</comment>
<evidence type="ECO:0000256" key="1">
    <source>
        <dbReference type="ARBA" id="ARBA00004123"/>
    </source>
</evidence>
<dbReference type="GO" id="GO:0003886">
    <property type="term" value="F:DNA (cytosine-5-)-methyltransferase activity"/>
    <property type="evidence" value="ECO:0007669"/>
    <property type="project" value="UniProtKB-EC"/>
</dbReference>
<dbReference type="InterPro" id="IPR001525">
    <property type="entry name" value="C5_MeTfrase"/>
</dbReference>
<keyword evidence="4 8" id="KW-0808">Transferase</keyword>
<dbReference type="GO" id="GO:0032259">
    <property type="term" value="P:methylation"/>
    <property type="evidence" value="ECO:0007669"/>
    <property type="project" value="UniProtKB-KW"/>
</dbReference>
<evidence type="ECO:0000256" key="3">
    <source>
        <dbReference type="ARBA" id="ARBA00022603"/>
    </source>
</evidence>
<dbReference type="EC" id="2.1.1.37" evidence="2"/>
<dbReference type="InterPro" id="IPR050390">
    <property type="entry name" value="C5-Methyltransferase"/>
</dbReference>